<dbReference type="GeneID" id="92717237"/>
<dbReference type="RefSeq" id="WP_144269286.1">
    <property type="nucleotide sequence ID" value="NZ_AP019697.1"/>
</dbReference>
<reference evidence="2" key="1">
    <citation type="submission" date="2019-05" db="EMBL/GenBank/DDBJ databases">
        <title>Complete genome sequencing of Dialister sp. strain 5BBH33.</title>
        <authorList>
            <person name="Sakamoto M."/>
            <person name="Murakami T."/>
            <person name="Mori H."/>
        </authorList>
    </citation>
    <scope>NUCLEOTIDE SEQUENCE [LARGE SCALE GENOMIC DNA]</scope>
    <source>
        <strain evidence="2">5BBH33</strain>
    </source>
</reference>
<name>A0A8D4UW52_9FIRM</name>
<gene>
    <name evidence="1" type="ORF">Dia5BBH33_20360</name>
</gene>
<dbReference type="Proteomes" id="UP000320585">
    <property type="component" value="Chromosome"/>
</dbReference>
<proteinExistence type="predicted"/>
<dbReference type="EMBL" id="AP019697">
    <property type="protein sequence ID" value="BBK26101.1"/>
    <property type="molecule type" value="Genomic_DNA"/>
</dbReference>
<protein>
    <submittedName>
        <fullName evidence="1">Uncharacterized protein</fullName>
    </submittedName>
</protein>
<dbReference type="KEGG" id="dho:Dia5BBH33_20360"/>
<dbReference type="AlphaFoldDB" id="A0A8D4UW52"/>
<keyword evidence="2" id="KW-1185">Reference proteome</keyword>
<organism evidence="1 2">
    <name type="scientific">Dialister hominis</name>
    <dbReference type="NCBI Taxonomy" id="2582419"/>
    <lineage>
        <taxon>Bacteria</taxon>
        <taxon>Bacillati</taxon>
        <taxon>Bacillota</taxon>
        <taxon>Negativicutes</taxon>
        <taxon>Veillonellales</taxon>
        <taxon>Veillonellaceae</taxon>
        <taxon>Dialister</taxon>
    </lineage>
</organism>
<evidence type="ECO:0000313" key="1">
    <source>
        <dbReference type="EMBL" id="BBK26101.1"/>
    </source>
</evidence>
<evidence type="ECO:0000313" key="2">
    <source>
        <dbReference type="Proteomes" id="UP000320585"/>
    </source>
</evidence>
<sequence>MLQEQLPFVLVFLANKPKPEQEAAEVVFLVGGWVLRCQNPFLLLCQMAECCNEMGVGFDRIGIRAAGKSRK</sequence>
<accession>A0A8D4UW52</accession>